<reference evidence="1 2" key="1">
    <citation type="submission" date="2019-11" db="EMBL/GenBank/DDBJ databases">
        <title>Spirosoma endbachense sp. nov., isolated from a natural salt meadow.</title>
        <authorList>
            <person name="Rojas J."/>
            <person name="Ambika Manirajan B."/>
            <person name="Ratering S."/>
            <person name="Suarez C."/>
            <person name="Geissler-Plaum R."/>
            <person name="Schnell S."/>
        </authorList>
    </citation>
    <scope>NUCLEOTIDE SEQUENCE [LARGE SCALE GENOMIC DNA]</scope>
    <source>
        <strain evidence="1 2">I-24</strain>
    </source>
</reference>
<dbReference type="RefSeq" id="WP_162386057.1">
    <property type="nucleotide sequence ID" value="NZ_CP045997.1"/>
</dbReference>
<keyword evidence="2" id="KW-1185">Reference proteome</keyword>
<protein>
    <submittedName>
        <fullName evidence="1">Uncharacterized protein</fullName>
    </submittedName>
</protein>
<gene>
    <name evidence="1" type="ORF">GJR95_11810</name>
</gene>
<dbReference type="AlphaFoldDB" id="A0A6P1VV67"/>
<evidence type="ECO:0000313" key="1">
    <source>
        <dbReference type="EMBL" id="QHV95647.1"/>
    </source>
</evidence>
<accession>A0A6P1VV67</accession>
<name>A0A6P1VV67_9BACT</name>
<dbReference type="KEGG" id="senf:GJR95_11810"/>
<proteinExistence type="predicted"/>
<organism evidence="1 2">
    <name type="scientific">Spirosoma endbachense</name>
    <dbReference type="NCBI Taxonomy" id="2666025"/>
    <lineage>
        <taxon>Bacteria</taxon>
        <taxon>Pseudomonadati</taxon>
        <taxon>Bacteroidota</taxon>
        <taxon>Cytophagia</taxon>
        <taxon>Cytophagales</taxon>
        <taxon>Cytophagaceae</taxon>
        <taxon>Spirosoma</taxon>
    </lineage>
</organism>
<dbReference type="EMBL" id="CP045997">
    <property type="protein sequence ID" value="QHV95647.1"/>
    <property type="molecule type" value="Genomic_DNA"/>
</dbReference>
<sequence length="165" mass="19193">MDDLLPLPHQSLMRSFLQQSHFQHVSIIGLLAMAFQTRLLMSEPDKPLREDISLLGWPPQYITHLMNELDVNSAELTQYARLGNDFWSSQLKLMPTFQRTIVMGLATIILTPSGSNMNPNRYTPWLRYWANELNIDYLSMSHLMETYGIKQINYLLARSFIPSEF</sequence>
<evidence type="ECO:0000313" key="2">
    <source>
        <dbReference type="Proteomes" id="UP000464577"/>
    </source>
</evidence>
<dbReference type="Proteomes" id="UP000464577">
    <property type="component" value="Chromosome"/>
</dbReference>